<dbReference type="GeneID" id="68097880"/>
<protein>
    <submittedName>
        <fullName evidence="1">Uncharacterized protein</fullName>
    </submittedName>
</protein>
<name>A0AA88GPK3_NAELO</name>
<evidence type="ECO:0000313" key="1">
    <source>
        <dbReference type="EMBL" id="KAG2382223.1"/>
    </source>
</evidence>
<organism evidence="1 2">
    <name type="scientific">Naegleria lovaniensis</name>
    <name type="common">Amoeba</name>
    <dbReference type="NCBI Taxonomy" id="51637"/>
    <lineage>
        <taxon>Eukaryota</taxon>
        <taxon>Discoba</taxon>
        <taxon>Heterolobosea</taxon>
        <taxon>Tetramitia</taxon>
        <taxon>Eutetramitia</taxon>
        <taxon>Vahlkampfiidae</taxon>
        <taxon>Naegleria</taxon>
    </lineage>
</organism>
<dbReference type="EMBL" id="PYSW02000024">
    <property type="protein sequence ID" value="KAG2382223.1"/>
    <property type="molecule type" value="Genomic_DNA"/>
</dbReference>
<accession>A0AA88GPK3</accession>
<keyword evidence="2" id="KW-1185">Reference proteome</keyword>
<evidence type="ECO:0000313" key="2">
    <source>
        <dbReference type="Proteomes" id="UP000816034"/>
    </source>
</evidence>
<proteinExistence type="predicted"/>
<dbReference type="Proteomes" id="UP000816034">
    <property type="component" value="Unassembled WGS sequence"/>
</dbReference>
<gene>
    <name evidence="1" type="ORF">C9374_005425</name>
</gene>
<reference evidence="1 2" key="1">
    <citation type="journal article" date="2018" name="BMC Genomics">
        <title>The genome of Naegleria lovaniensis, the basis for a comparative approach to unravel pathogenicity factors of the human pathogenic amoeba N. fowleri.</title>
        <authorList>
            <person name="Liechti N."/>
            <person name="Schurch N."/>
            <person name="Bruggmann R."/>
            <person name="Wittwer M."/>
        </authorList>
    </citation>
    <scope>NUCLEOTIDE SEQUENCE [LARGE SCALE GENOMIC DNA]</scope>
    <source>
        <strain evidence="1 2">ATCC 30569</strain>
    </source>
</reference>
<comment type="caution">
    <text evidence="1">The sequence shown here is derived from an EMBL/GenBank/DDBJ whole genome shotgun (WGS) entry which is preliminary data.</text>
</comment>
<dbReference type="InterPro" id="IPR027417">
    <property type="entry name" value="P-loop_NTPase"/>
</dbReference>
<dbReference type="RefSeq" id="XP_044547902.1">
    <property type="nucleotide sequence ID" value="XM_044695174.1"/>
</dbReference>
<dbReference type="Gene3D" id="3.40.50.300">
    <property type="entry name" value="P-loop containing nucleotide triphosphate hydrolases"/>
    <property type="match status" value="1"/>
</dbReference>
<sequence length="511" mass="58091">MLLPRPPSFGQSSLLQPLIHKTIAPSYDYGMIICGTPFSGRSTLLRLIRKMDLMKLLSGTHSSNNSTSSVGSLVTSLISALSSTSSVDSFSYKKVVQFAILSSCLNAMQMILKELSLSTSAPQDDAFSAYDTEHGQTKSKKTTLWSEYDELINNYEAQVNGVNGIHTAINASMTTWDNFLDQAPTIVNFIEELWRVPIVKLTYEKLMQASFFTPYVSKQHTTHVTKLTHLQGENFHELFDNLHVIMNSDYNFAHGVHANDCSNSKLLQLIYSSYLLDNTFHDWKNSLGSSEKSTNIIIENIPSVTRFDKRRWCLKTEKAAMEFNSLQFNDQPNLAPIVVYLISLADIDRYKKNTPVFDSHVKYFTSLLSTPGTQKVLLFTKVDIFASKVMAGKVKVSEIFPNFVGNDRDPLRVFEFIFNKFWIPCRKYHENVPYYVVNLVDLEECSQFLSILLEKGSPYMGRSFISRHLLRMMEIYLKNNLKNAYIFSCSRGIGTKRYFSDVRIVTSGGED</sequence>
<dbReference type="AlphaFoldDB" id="A0AA88GPK3"/>